<dbReference type="OrthoDB" id="9803988at2"/>
<dbReference type="PANTHER" id="PTHR30290:SF9">
    <property type="entry name" value="OLIGOPEPTIDE-BINDING PROTEIN APPA"/>
    <property type="match status" value="1"/>
</dbReference>
<gene>
    <name evidence="7" type="ORF">DFK10_04725</name>
</gene>
<comment type="similarity">
    <text evidence="2">Belongs to the bacterial solute-binding protein 5 family.</text>
</comment>
<dbReference type="RefSeq" id="WP_109387094.1">
    <property type="nucleotide sequence ID" value="NZ_QETF01000003.1"/>
</dbReference>
<feature type="domain" description="Solute-binding protein family 5" evidence="6">
    <location>
        <begin position="77"/>
        <end position="435"/>
    </location>
</feature>
<protein>
    <submittedName>
        <fullName evidence="7">ABC transporter substrate-binding protein</fullName>
    </submittedName>
</protein>
<comment type="subcellular location">
    <subcellularLocation>
        <location evidence="1">Periplasm</location>
    </subcellularLocation>
</comment>
<dbReference type="GO" id="GO:1904680">
    <property type="term" value="F:peptide transmembrane transporter activity"/>
    <property type="evidence" value="ECO:0007669"/>
    <property type="project" value="TreeGrafter"/>
</dbReference>
<dbReference type="SUPFAM" id="SSF53850">
    <property type="entry name" value="Periplasmic binding protein-like II"/>
    <property type="match status" value="1"/>
</dbReference>
<organism evidence="7 8">
    <name type="scientific">Salibaculum griseiflavum</name>
    <dbReference type="NCBI Taxonomy" id="1914409"/>
    <lineage>
        <taxon>Bacteria</taxon>
        <taxon>Pseudomonadati</taxon>
        <taxon>Pseudomonadota</taxon>
        <taxon>Alphaproteobacteria</taxon>
        <taxon>Rhodobacterales</taxon>
        <taxon>Roseobacteraceae</taxon>
        <taxon>Salibaculum</taxon>
    </lineage>
</organism>
<keyword evidence="4 5" id="KW-0732">Signal</keyword>
<accession>A0A2V1P888</accession>
<keyword evidence="3" id="KW-0813">Transport</keyword>
<dbReference type="Proteomes" id="UP000245293">
    <property type="component" value="Unassembled WGS sequence"/>
</dbReference>
<dbReference type="PIRSF" id="PIRSF002741">
    <property type="entry name" value="MppA"/>
    <property type="match status" value="1"/>
</dbReference>
<proteinExistence type="inferred from homology"/>
<dbReference type="Pfam" id="PF00496">
    <property type="entry name" value="SBP_bac_5"/>
    <property type="match status" value="1"/>
</dbReference>
<dbReference type="CDD" id="cd08493">
    <property type="entry name" value="PBP2_DppA_like"/>
    <property type="match status" value="1"/>
</dbReference>
<dbReference type="GO" id="GO:0015833">
    <property type="term" value="P:peptide transport"/>
    <property type="evidence" value="ECO:0007669"/>
    <property type="project" value="TreeGrafter"/>
</dbReference>
<dbReference type="PROSITE" id="PS51318">
    <property type="entry name" value="TAT"/>
    <property type="match status" value="1"/>
</dbReference>
<dbReference type="InterPro" id="IPR000914">
    <property type="entry name" value="SBP_5_dom"/>
</dbReference>
<evidence type="ECO:0000313" key="7">
    <source>
        <dbReference type="EMBL" id="PWG18010.1"/>
    </source>
</evidence>
<evidence type="ECO:0000256" key="1">
    <source>
        <dbReference type="ARBA" id="ARBA00004418"/>
    </source>
</evidence>
<dbReference type="InterPro" id="IPR006311">
    <property type="entry name" value="TAT_signal"/>
</dbReference>
<dbReference type="Gene3D" id="3.90.76.10">
    <property type="entry name" value="Dipeptide-binding Protein, Domain 1"/>
    <property type="match status" value="1"/>
</dbReference>
<evidence type="ECO:0000256" key="4">
    <source>
        <dbReference type="ARBA" id="ARBA00022729"/>
    </source>
</evidence>
<evidence type="ECO:0000256" key="3">
    <source>
        <dbReference type="ARBA" id="ARBA00022448"/>
    </source>
</evidence>
<evidence type="ECO:0000256" key="2">
    <source>
        <dbReference type="ARBA" id="ARBA00005695"/>
    </source>
</evidence>
<dbReference type="PANTHER" id="PTHR30290">
    <property type="entry name" value="PERIPLASMIC BINDING COMPONENT OF ABC TRANSPORTER"/>
    <property type="match status" value="1"/>
</dbReference>
<dbReference type="InterPro" id="IPR039424">
    <property type="entry name" value="SBP_5"/>
</dbReference>
<feature type="chain" id="PRO_5015927854" evidence="5">
    <location>
        <begin position="30"/>
        <end position="524"/>
    </location>
</feature>
<dbReference type="EMBL" id="QETF01000003">
    <property type="protein sequence ID" value="PWG18010.1"/>
    <property type="molecule type" value="Genomic_DNA"/>
</dbReference>
<dbReference type="Gene3D" id="3.40.190.10">
    <property type="entry name" value="Periplasmic binding protein-like II"/>
    <property type="match status" value="1"/>
</dbReference>
<dbReference type="InterPro" id="IPR030678">
    <property type="entry name" value="Peptide/Ni-bd"/>
</dbReference>
<feature type="signal peptide" evidence="5">
    <location>
        <begin position="1"/>
        <end position="29"/>
    </location>
</feature>
<dbReference type="GO" id="GO:0030288">
    <property type="term" value="C:outer membrane-bounded periplasmic space"/>
    <property type="evidence" value="ECO:0007669"/>
    <property type="project" value="UniProtKB-ARBA"/>
</dbReference>
<dbReference type="Gene3D" id="3.10.105.10">
    <property type="entry name" value="Dipeptide-binding Protein, Domain 3"/>
    <property type="match status" value="1"/>
</dbReference>
<comment type="caution">
    <text evidence="7">The sequence shown here is derived from an EMBL/GenBank/DDBJ whole genome shotgun (WGS) entry which is preliminary data.</text>
</comment>
<evidence type="ECO:0000313" key="8">
    <source>
        <dbReference type="Proteomes" id="UP000245293"/>
    </source>
</evidence>
<evidence type="ECO:0000256" key="5">
    <source>
        <dbReference type="SAM" id="SignalP"/>
    </source>
</evidence>
<evidence type="ECO:0000259" key="6">
    <source>
        <dbReference type="Pfam" id="PF00496"/>
    </source>
</evidence>
<sequence length="524" mass="57209">MKLTDLTRRTLMASTAALALSLGAVPATAQTPEDVLIVGQIAEPKALDPAAVTAVNDFRILMNVFDGLVRYKDGTLEVEPALATDWTINEEGTVYTFNLREGVTFHDGSPFNAEAVVFNFERMLNEDHPYHDTGPFPLAFFFSAVESVEALDDTTVEFTLNAPYAPFLSNLAYPTGLLVSPTSVETHGADVGRNPAGTGPFKFVEWRSNEAVVVEANPDHWEGAPGLEAVVFRPITDANTRTAEMLAGGIDLMVEVPPVALSEFQGDGFTVHEQAGPHVWFLILNAKEGPFADVRVRQAANYAVNKEAIVNDVLEGTAEVAAGPTPPAFAWAYNDELEPYPYDPDRARELLAEAGAEGAELTFYVTEGGSGMLDPVAMGTAIQADLEAVGFDVTIETYEWNTFLGEVNPGLEGKADMAEMAWMTNDPDTLPFLALRTEAWPDQGGFNSGYYSNPEVDELLEAARVETDQAERARLYREMQTIVQEDAPWVFVANWKQNAVTNDRVDGFSLQPSFFLLLDDVTKD</sequence>
<dbReference type="GO" id="GO:0043190">
    <property type="term" value="C:ATP-binding cassette (ABC) transporter complex"/>
    <property type="evidence" value="ECO:0007669"/>
    <property type="project" value="InterPro"/>
</dbReference>
<dbReference type="AlphaFoldDB" id="A0A2V1P888"/>
<reference evidence="8" key="1">
    <citation type="submission" date="2018-05" db="EMBL/GenBank/DDBJ databases">
        <authorList>
            <person name="Du Z."/>
            <person name="Wang X."/>
        </authorList>
    </citation>
    <scope>NUCLEOTIDE SEQUENCE [LARGE SCALE GENOMIC DNA]</scope>
    <source>
        <strain evidence="8">WDS4C29</strain>
    </source>
</reference>
<name>A0A2V1P888_9RHOB</name>
<keyword evidence="8" id="KW-1185">Reference proteome</keyword>